<reference evidence="2" key="1">
    <citation type="submission" date="2019-08" db="EMBL/GenBank/DDBJ databases">
        <authorList>
            <person name="Kucharzyk K."/>
            <person name="Murdoch R.W."/>
            <person name="Higgins S."/>
            <person name="Loffler F."/>
        </authorList>
    </citation>
    <scope>NUCLEOTIDE SEQUENCE</scope>
</reference>
<dbReference type="GO" id="GO:0008889">
    <property type="term" value="F:glycerophosphodiester phosphodiesterase activity"/>
    <property type="evidence" value="ECO:0007669"/>
    <property type="project" value="UniProtKB-EC"/>
</dbReference>
<comment type="caution">
    <text evidence="2">The sequence shown here is derived from an EMBL/GenBank/DDBJ whole genome shotgun (WGS) entry which is preliminary data.</text>
</comment>
<evidence type="ECO:0000259" key="1">
    <source>
        <dbReference type="PROSITE" id="PS51704"/>
    </source>
</evidence>
<proteinExistence type="predicted"/>
<gene>
    <name evidence="2" type="primary">glpQ_5</name>
    <name evidence="2" type="ORF">SDC9_38536</name>
</gene>
<dbReference type="PROSITE" id="PS51704">
    <property type="entry name" value="GP_PDE"/>
    <property type="match status" value="1"/>
</dbReference>
<dbReference type="EMBL" id="VSSQ01000358">
    <property type="protein sequence ID" value="MPL92435.1"/>
    <property type="molecule type" value="Genomic_DNA"/>
</dbReference>
<dbReference type="Pfam" id="PF03009">
    <property type="entry name" value="GDPD"/>
    <property type="match status" value="1"/>
</dbReference>
<evidence type="ECO:0000313" key="2">
    <source>
        <dbReference type="EMBL" id="MPL92435.1"/>
    </source>
</evidence>
<dbReference type="PANTHER" id="PTHR46211:SF14">
    <property type="entry name" value="GLYCEROPHOSPHODIESTER PHOSPHODIESTERASE"/>
    <property type="match status" value="1"/>
</dbReference>
<sequence>MLAPNNVIIFIKISIMNKLWCVMVFVLGSMGISVSQGIDIQAHRGGMALYPENTIIAMLNAMDWGVNTLEMDLSISRDKQVVVSHEQVMDHRYVTTPCGKSFTKAEEKNYKLYNMPYDSITKYDTGIKGDPRFPQRKKVQAHKPLLSDLIDETEAYARINNMPLPYYNIEIKSTKKNDNVYAPDYKEFTDLALGVLLQKNITDRLVIQCFDTRTLNYIHERYPQIRLSYLVGKQMVSFEDAMSELKFVPEILSPDYTIVNKQLVKAVHKKGMKILPWTVDSPEDIRKMVDLKVDGFITNYPDRAVKLIRFSKKYKKYYMNQ</sequence>
<keyword evidence="2" id="KW-0378">Hydrolase</keyword>
<dbReference type="InterPro" id="IPR017946">
    <property type="entry name" value="PLC-like_Pdiesterase_TIM-brl"/>
</dbReference>
<dbReference type="AlphaFoldDB" id="A0A644VMB2"/>
<dbReference type="PANTHER" id="PTHR46211">
    <property type="entry name" value="GLYCEROPHOSPHORYL DIESTER PHOSPHODIESTERASE"/>
    <property type="match status" value="1"/>
</dbReference>
<accession>A0A644VMB2</accession>
<dbReference type="GO" id="GO:0006629">
    <property type="term" value="P:lipid metabolic process"/>
    <property type="evidence" value="ECO:0007669"/>
    <property type="project" value="InterPro"/>
</dbReference>
<name>A0A644VMB2_9ZZZZ</name>
<protein>
    <submittedName>
        <fullName evidence="2">Glycerophosphodiester phosphodiesterase</fullName>
        <ecNumber evidence="2">3.1.4.46</ecNumber>
    </submittedName>
</protein>
<organism evidence="2">
    <name type="scientific">bioreactor metagenome</name>
    <dbReference type="NCBI Taxonomy" id="1076179"/>
    <lineage>
        <taxon>unclassified sequences</taxon>
        <taxon>metagenomes</taxon>
        <taxon>ecological metagenomes</taxon>
    </lineage>
</organism>
<dbReference type="Gene3D" id="3.20.20.190">
    <property type="entry name" value="Phosphatidylinositol (PI) phosphodiesterase"/>
    <property type="match status" value="1"/>
</dbReference>
<feature type="domain" description="GP-PDE" evidence="1">
    <location>
        <begin position="38"/>
        <end position="308"/>
    </location>
</feature>
<dbReference type="EC" id="3.1.4.46" evidence="2"/>
<dbReference type="InterPro" id="IPR030395">
    <property type="entry name" value="GP_PDE_dom"/>
</dbReference>
<dbReference type="SUPFAM" id="SSF51695">
    <property type="entry name" value="PLC-like phosphodiesterases"/>
    <property type="match status" value="1"/>
</dbReference>